<dbReference type="Proteomes" id="UP000016922">
    <property type="component" value="Unassembled WGS sequence"/>
</dbReference>
<sequence length="580" mass="62849">MRVRSFLLGASILSSVSAQTWTSCNPLNTTCPNNAALGTEHTFIFNQSSAVTNTFNITNGVLAYGAQGAEFTINKRRESPTIQSLWHIMFGSVSVVMKAATGTGIVSSIVLQSDDLDEIDWEFVGGNATHAQTNYFGKGNTTSFDRAVYYPVSTDVRENFHNYTVVWTAENLKWMIDGVTVRVLNYSQANGGHNYPQTPSTVRLGIWAGGDPDMPKGTIEWAGGETDFTKGPYTMFVQQVEVKDYGTGKEYHWADRSGSWESIQSIGGNSTAAQTIFKETHPDPTIAQKWEALPTGTKIGVYSGAGGAAALMFMALLFFFFRQRRAGRIERDAYNAKVEKEREDQFRENVELKKKGEGGWNERDLANQGDDALGGWSAAHATPEKDRDMDAHSIARTHVSDYPSRAETPTFSESASAVQPATLLGNLPFRANEWHGGNQGGLINDAGNAHTGAYSNQTPTLPFSTQSPQYNNHNYQPRGLVASVQTAGFSNAAFSPTRSASPSFPFPSQSPVSPQLGFSASSTSLHSNYSNPARGLVASAQTAHSGGYSGRFQPRSVSETQRSPRAHGGQMGGGGGYQRF</sequence>
<name>S3CS39_GLAL2</name>
<keyword evidence="7" id="KW-0378">Hydrolase</keyword>
<evidence type="ECO:0000256" key="16">
    <source>
        <dbReference type="SAM" id="Phobius"/>
    </source>
</evidence>
<evidence type="ECO:0000256" key="13">
    <source>
        <dbReference type="ARBA" id="ARBA00038074"/>
    </source>
</evidence>
<keyword evidence="20" id="KW-1185">Reference proteome</keyword>
<dbReference type="KEGG" id="glz:GLAREA_04670"/>
<dbReference type="GO" id="GO:0030246">
    <property type="term" value="F:carbohydrate binding"/>
    <property type="evidence" value="ECO:0007669"/>
    <property type="project" value="UniProtKB-KW"/>
</dbReference>
<evidence type="ECO:0000256" key="11">
    <source>
        <dbReference type="ARBA" id="ARBA00023295"/>
    </source>
</evidence>
<evidence type="ECO:0000256" key="17">
    <source>
        <dbReference type="SAM" id="SignalP"/>
    </source>
</evidence>
<proteinExistence type="inferred from homology"/>
<organism evidence="19 20">
    <name type="scientific">Glarea lozoyensis (strain ATCC 20868 / MF5171)</name>
    <dbReference type="NCBI Taxonomy" id="1116229"/>
    <lineage>
        <taxon>Eukaryota</taxon>
        <taxon>Fungi</taxon>
        <taxon>Dikarya</taxon>
        <taxon>Ascomycota</taxon>
        <taxon>Pezizomycotina</taxon>
        <taxon>Leotiomycetes</taxon>
        <taxon>Helotiales</taxon>
        <taxon>Helotiaceae</taxon>
        <taxon>Glarea</taxon>
    </lineage>
</organism>
<feature type="compositionally biased region" description="Low complexity" evidence="15">
    <location>
        <begin position="495"/>
        <end position="514"/>
    </location>
</feature>
<feature type="signal peptide" evidence="17">
    <location>
        <begin position="1"/>
        <end position="18"/>
    </location>
</feature>
<dbReference type="AlphaFoldDB" id="S3CS39"/>
<evidence type="ECO:0000259" key="18">
    <source>
        <dbReference type="PROSITE" id="PS51762"/>
    </source>
</evidence>
<dbReference type="PANTHER" id="PTHR10963:SF27">
    <property type="entry name" value="GLYCOSIDASE-RELATED"/>
    <property type="match status" value="1"/>
</dbReference>
<evidence type="ECO:0000256" key="6">
    <source>
        <dbReference type="ARBA" id="ARBA00022729"/>
    </source>
</evidence>
<feature type="region of interest" description="Disordered" evidence="15">
    <location>
        <begin position="495"/>
        <end position="524"/>
    </location>
</feature>
<dbReference type="Pfam" id="PF00722">
    <property type="entry name" value="Glyco_hydro_16"/>
    <property type="match status" value="1"/>
</dbReference>
<protein>
    <recommendedName>
        <fullName evidence="3">chitinase</fullName>
        <ecNumber evidence="3">3.2.1.14</ecNumber>
    </recommendedName>
</protein>
<dbReference type="RefSeq" id="XP_008085238.1">
    <property type="nucleotide sequence ID" value="XM_008087047.1"/>
</dbReference>
<dbReference type="InterPro" id="IPR013320">
    <property type="entry name" value="ConA-like_dom_sf"/>
</dbReference>
<dbReference type="GO" id="GO:0016020">
    <property type="term" value="C:membrane"/>
    <property type="evidence" value="ECO:0007669"/>
    <property type="project" value="UniProtKB-SubCell"/>
</dbReference>
<dbReference type="eggNOG" id="ENOG502QVQI">
    <property type="taxonomic scope" value="Eukaryota"/>
</dbReference>
<keyword evidence="8 16" id="KW-0472">Membrane</keyword>
<dbReference type="InterPro" id="IPR000757">
    <property type="entry name" value="Beta-glucanase-like"/>
</dbReference>
<dbReference type="GeneID" id="19463725"/>
<keyword evidence="6 17" id="KW-0732">Signal</keyword>
<evidence type="ECO:0000256" key="14">
    <source>
        <dbReference type="ARBA" id="ARBA00093308"/>
    </source>
</evidence>
<feature type="region of interest" description="Disordered" evidence="15">
    <location>
        <begin position="542"/>
        <end position="580"/>
    </location>
</feature>
<evidence type="ECO:0000256" key="5">
    <source>
        <dbReference type="ARBA" id="ARBA00022679"/>
    </source>
</evidence>
<keyword evidence="19" id="KW-0430">Lectin</keyword>
<dbReference type="EC" id="3.2.1.14" evidence="3"/>
<keyword evidence="12" id="KW-0961">Cell wall biogenesis/degradation</keyword>
<dbReference type="Gene3D" id="2.60.120.200">
    <property type="match status" value="1"/>
</dbReference>
<evidence type="ECO:0000256" key="9">
    <source>
        <dbReference type="ARBA" id="ARBA00023157"/>
    </source>
</evidence>
<feature type="compositionally biased region" description="Gly residues" evidence="15">
    <location>
        <begin position="569"/>
        <end position="580"/>
    </location>
</feature>
<evidence type="ECO:0000256" key="8">
    <source>
        <dbReference type="ARBA" id="ARBA00023136"/>
    </source>
</evidence>
<dbReference type="OrthoDB" id="4781at2759"/>
<keyword evidence="16" id="KW-0812">Transmembrane</keyword>
<dbReference type="PANTHER" id="PTHR10963">
    <property type="entry name" value="GLYCOSYL HYDROLASE-RELATED"/>
    <property type="match status" value="1"/>
</dbReference>
<comment type="similarity">
    <text evidence="13">Belongs to the glycosyl hydrolase 16 family. CRH1 subfamily.</text>
</comment>
<keyword evidence="16" id="KW-1133">Transmembrane helix</keyword>
<evidence type="ECO:0000256" key="4">
    <source>
        <dbReference type="ARBA" id="ARBA00022676"/>
    </source>
</evidence>
<feature type="transmembrane region" description="Helical" evidence="16">
    <location>
        <begin position="299"/>
        <end position="321"/>
    </location>
</feature>
<dbReference type="InterPro" id="IPR050546">
    <property type="entry name" value="Glycosyl_Hydrlase_16"/>
</dbReference>
<keyword evidence="10" id="KW-0325">Glycoprotein</keyword>
<feature type="chain" id="PRO_5004507437" description="chitinase" evidence="17">
    <location>
        <begin position="19"/>
        <end position="580"/>
    </location>
</feature>
<keyword evidence="9" id="KW-1015">Disulfide bond</keyword>
<keyword evidence="5" id="KW-0808">Transferase</keyword>
<dbReference type="FunFam" id="2.60.120.200:FF:000152">
    <property type="entry name" value="Cell wall glucanase"/>
    <property type="match status" value="1"/>
</dbReference>
<keyword evidence="4" id="KW-0328">Glycosyltransferase</keyword>
<comment type="subcellular location">
    <subcellularLocation>
        <location evidence="2">Membrane</location>
    </subcellularLocation>
</comment>
<dbReference type="GO" id="GO:0005975">
    <property type="term" value="P:carbohydrate metabolic process"/>
    <property type="evidence" value="ECO:0007669"/>
    <property type="project" value="InterPro"/>
</dbReference>
<evidence type="ECO:0000256" key="2">
    <source>
        <dbReference type="ARBA" id="ARBA00004370"/>
    </source>
</evidence>
<evidence type="ECO:0000256" key="7">
    <source>
        <dbReference type="ARBA" id="ARBA00022801"/>
    </source>
</evidence>
<gene>
    <name evidence="19" type="ORF">GLAREA_04670</name>
</gene>
<reference evidence="19 20" key="1">
    <citation type="journal article" date="2013" name="BMC Genomics">
        <title>Genomics-driven discovery of the pneumocandin biosynthetic gene cluster in the fungus Glarea lozoyensis.</title>
        <authorList>
            <person name="Chen L."/>
            <person name="Yue Q."/>
            <person name="Zhang X."/>
            <person name="Xiang M."/>
            <person name="Wang C."/>
            <person name="Li S."/>
            <person name="Che Y."/>
            <person name="Ortiz-Lopez F.J."/>
            <person name="Bills G.F."/>
            <person name="Liu X."/>
            <person name="An Z."/>
        </authorList>
    </citation>
    <scope>NUCLEOTIDE SEQUENCE [LARGE SCALE GENOMIC DNA]</scope>
    <source>
        <strain evidence="20">ATCC 20868 / MF5171</strain>
    </source>
</reference>
<evidence type="ECO:0000256" key="10">
    <source>
        <dbReference type="ARBA" id="ARBA00023180"/>
    </source>
</evidence>
<dbReference type="GO" id="GO:0009277">
    <property type="term" value="C:fungal-type cell wall"/>
    <property type="evidence" value="ECO:0007669"/>
    <property type="project" value="TreeGrafter"/>
</dbReference>
<accession>S3CS39</accession>
<dbReference type="PROSITE" id="PS51762">
    <property type="entry name" value="GH16_2"/>
    <property type="match status" value="1"/>
</dbReference>
<keyword evidence="11" id="KW-0326">Glycosidase</keyword>
<dbReference type="CDD" id="cd02183">
    <property type="entry name" value="GH16_fungal_CRH1_transglycosylase"/>
    <property type="match status" value="1"/>
</dbReference>
<dbReference type="GO" id="GO:0031505">
    <property type="term" value="P:fungal-type cell wall organization"/>
    <property type="evidence" value="ECO:0007669"/>
    <property type="project" value="TreeGrafter"/>
</dbReference>
<feature type="domain" description="GH16" evidence="18">
    <location>
        <begin position="18"/>
        <end position="248"/>
    </location>
</feature>
<dbReference type="GO" id="GO:0016757">
    <property type="term" value="F:glycosyltransferase activity"/>
    <property type="evidence" value="ECO:0007669"/>
    <property type="project" value="UniProtKB-KW"/>
</dbReference>
<dbReference type="EMBL" id="KE145369">
    <property type="protein sequence ID" value="EPE27879.1"/>
    <property type="molecule type" value="Genomic_DNA"/>
</dbReference>
<evidence type="ECO:0000256" key="3">
    <source>
        <dbReference type="ARBA" id="ARBA00012729"/>
    </source>
</evidence>
<comment type="function">
    <text evidence="14">Dual chitinase/transglycosylase that plays a role in cell wall architecture. Chitinase and transglycosylase activities are coupled. Required for the polysaccharide cross-linking at the septa and the cell wall. More specifically, transfers chitin to 1,6-beta-glucan in the cell wall.</text>
</comment>
<evidence type="ECO:0000256" key="15">
    <source>
        <dbReference type="SAM" id="MobiDB-lite"/>
    </source>
</evidence>
<dbReference type="GO" id="GO:0008843">
    <property type="term" value="F:endochitinase activity"/>
    <property type="evidence" value="ECO:0007669"/>
    <property type="project" value="UniProtKB-EC"/>
</dbReference>
<feature type="region of interest" description="Disordered" evidence="15">
    <location>
        <begin position="359"/>
        <end position="387"/>
    </location>
</feature>
<evidence type="ECO:0000256" key="1">
    <source>
        <dbReference type="ARBA" id="ARBA00000822"/>
    </source>
</evidence>
<dbReference type="PROSITE" id="PS51257">
    <property type="entry name" value="PROKAR_LIPOPROTEIN"/>
    <property type="match status" value="1"/>
</dbReference>
<dbReference type="SUPFAM" id="SSF49899">
    <property type="entry name" value="Concanavalin A-like lectins/glucanases"/>
    <property type="match status" value="1"/>
</dbReference>
<evidence type="ECO:0000256" key="12">
    <source>
        <dbReference type="ARBA" id="ARBA00023316"/>
    </source>
</evidence>
<comment type="catalytic activity">
    <reaction evidence="1">
        <text>Random endo-hydrolysis of N-acetyl-beta-D-glucosaminide (1-&gt;4)-beta-linkages in chitin and chitodextrins.</text>
        <dbReference type="EC" id="3.2.1.14"/>
    </reaction>
</comment>
<evidence type="ECO:0000313" key="19">
    <source>
        <dbReference type="EMBL" id="EPE27879.1"/>
    </source>
</evidence>
<evidence type="ECO:0000313" key="20">
    <source>
        <dbReference type="Proteomes" id="UP000016922"/>
    </source>
</evidence>
<dbReference type="HOGENOM" id="CLU_027506_1_0_1"/>